<dbReference type="AlphaFoldDB" id="A0AAC9LFV0"/>
<evidence type="ECO:0000313" key="3">
    <source>
        <dbReference type="Proteomes" id="UP000185511"/>
    </source>
</evidence>
<dbReference type="EMBL" id="CP016076">
    <property type="protein sequence ID" value="APU16104.1"/>
    <property type="molecule type" value="Genomic_DNA"/>
</dbReference>
<sequence>MDVELTREDTGSAETAPTGLTTISAAPGPLRLLGDSDAMACEGDACLIPGSTEPTAGGAGTSTR</sequence>
<evidence type="ECO:0000313" key="2">
    <source>
        <dbReference type="EMBL" id="APU16104.1"/>
    </source>
</evidence>
<keyword evidence="3" id="KW-1185">Reference proteome</keyword>
<dbReference type="Proteomes" id="UP000185511">
    <property type="component" value="Chromosome"/>
</dbReference>
<proteinExistence type="predicted"/>
<protein>
    <submittedName>
        <fullName evidence="2">Uncharacterized protein</fullName>
    </submittedName>
</protein>
<feature type="compositionally biased region" description="Basic and acidic residues" evidence="1">
    <location>
        <begin position="1"/>
        <end position="10"/>
    </location>
</feature>
<feature type="compositionally biased region" description="Polar residues" evidence="1">
    <location>
        <begin position="12"/>
        <end position="24"/>
    </location>
</feature>
<organism evidence="2 3">
    <name type="scientific">Actinoalloteichus fjordicus</name>
    <dbReference type="NCBI Taxonomy" id="1612552"/>
    <lineage>
        <taxon>Bacteria</taxon>
        <taxon>Bacillati</taxon>
        <taxon>Actinomycetota</taxon>
        <taxon>Actinomycetes</taxon>
        <taxon>Pseudonocardiales</taxon>
        <taxon>Pseudonocardiaceae</taxon>
        <taxon>Actinoalloteichus</taxon>
    </lineage>
</organism>
<gene>
    <name evidence="2" type="ORF">UA74_20395</name>
</gene>
<dbReference type="KEGG" id="acad:UA74_20395"/>
<evidence type="ECO:0000256" key="1">
    <source>
        <dbReference type="SAM" id="MobiDB-lite"/>
    </source>
</evidence>
<accession>A0AAC9LFV0</accession>
<feature type="region of interest" description="Disordered" evidence="1">
    <location>
        <begin position="1"/>
        <end position="28"/>
    </location>
</feature>
<name>A0AAC9LFV0_9PSEU</name>
<reference evidence="3" key="1">
    <citation type="submission" date="2016-06" db="EMBL/GenBank/DDBJ databases">
        <title>Complete genome sequence of Actinoalloteichus fjordicus DSM 46855 (=ADI127-17), type strain of the new species Actinoalloteichus fjordicus.</title>
        <authorList>
            <person name="Ruckert C."/>
            <person name="Nouioui I."/>
            <person name="Willmese J."/>
            <person name="van Wezel G."/>
            <person name="Klenk H.-P."/>
            <person name="Kalinowski J."/>
            <person name="Zotchev S.B."/>
        </authorList>
    </citation>
    <scope>NUCLEOTIDE SEQUENCE [LARGE SCALE GENOMIC DNA]</scope>
    <source>
        <strain evidence="3">ADI127-7</strain>
    </source>
</reference>